<dbReference type="PROSITE" id="PS51038">
    <property type="entry name" value="BAH"/>
    <property type="match status" value="1"/>
</dbReference>
<feature type="compositionally biased region" description="Basic residues" evidence="5">
    <location>
        <begin position="1"/>
        <end position="11"/>
    </location>
</feature>
<dbReference type="RefSeq" id="XP_018712281.1">
    <property type="nucleotide sequence ID" value="XM_018854660.1"/>
</dbReference>
<dbReference type="InterPro" id="IPR001025">
    <property type="entry name" value="BAH_dom"/>
</dbReference>
<dbReference type="InterPro" id="IPR043151">
    <property type="entry name" value="BAH_sf"/>
</dbReference>
<protein>
    <recommendedName>
        <fullName evidence="10">BAH-domain-containing protein</fullName>
    </recommendedName>
</protein>
<feature type="non-terminal residue" evidence="8">
    <location>
        <position position="1393"/>
    </location>
</feature>
<name>A0A1A0HCS1_9ASCO</name>
<proteinExistence type="predicted"/>
<dbReference type="Gene3D" id="2.30.30.490">
    <property type="match status" value="1"/>
</dbReference>
<evidence type="ECO:0000313" key="8">
    <source>
        <dbReference type="EMBL" id="OBA21785.1"/>
    </source>
</evidence>
<dbReference type="Proteomes" id="UP000092555">
    <property type="component" value="Unassembled WGS sequence"/>
</dbReference>
<dbReference type="GeneID" id="30027636"/>
<dbReference type="GO" id="GO:0008270">
    <property type="term" value="F:zinc ion binding"/>
    <property type="evidence" value="ECO:0007669"/>
    <property type="project" value="UniProtKB-KW"/>
</dbReference>
<dbReference type="GO" id="GO:0003682">
    <property type="term" value="F:chromatin binding"/>
    <property type="evidence" value="ECO:0007669"/>
    <property type="project" value="InterPro"/>
</dbReference>
<dbReference type="Pfam" id="PF00628">
    <property type="entry name" value="PHD"/>
    <property type="match status" value="2"/>
</dbReference>
<feature type="region of interest" description="Disordered" evidence="5">
    <location>
        <begin position="503"/>
        <end position="532"/>
    </location>
</feature>
<dbReference type="SMART" id="SM00249">
    <property type="entry name" value="PHD"/>
    <property type="match status" value="3"/>
</dbReference>
<dbReference type="SMART" id="SM00439">
    <property type="entry name" value="BAH"/>
    <property type="match status" value="1"/>
</dbReference>
<evidence type="ECO:0000256" key="1">
    <source>
        <dbReference type="ARBA" id="ARBA00022723"/>
    </source>
</evidence>
<dbReference type="Pfam" id="PF01426">
    <property type="entry name" value="BAH"/>
    <property type="match status" value="1"/>
</dbReference>
<dbReference type="EMBL" id="LXTC01000002">
    <property type="protein sequence ID" value="OBA21785.1"/>
    <property type="molecule type" value="Genomic_DNA"/>
</dbReference>
<feature type="region of interest" description="Disordered" evidence="5">
    <location>
        <begin position="395"/>
        <end position="423"/>
    </location>
</feature>
<evidence type="ECO:0000256" key="2">
    <source>
        <dbReference type="ARBA" id="ARBA00022771"/>
    </source>
</evidence>
<evidence type="ECO:0000256" key="5">
    <source>
        <dbReference type="SAM" id="MobiDB-lite"/>
    </source>
</evidence>
<dbReference type="Gene3D" id="3.30.40.10">
    <property type="entry name" value="Zinc/RING finger domain, C3HC4 (zinc finger)"/>
    <property type="match status" value="2"/>
</dbReference>
<dbReference type="InterPro" id="IPR011011">
    <property type="entry name" value="Znf_FYVE_PHD"/>
</dbReference>
<evidence type="ECO:0008006" key="10">
    <source>
        <dbReference type="Google" id="ProtNLM"/>
    </source>
</evidence>
<feature type="region of interest" description="Disordered" evidence="5">
    <location>
        <begin position="890"/>
        <end position="1037"/>
    </location>
</feature>
<dbReference type="STRING" id="869754.A0A1A0HCS1"/>
<evidence type="ECO:0000259" key="6">
    <source>
        <dbReference type="PROSITE" id="PS50016"/>
    </source>
</evidence>
<feature type="domain" description="PHD-type" evidence="6">
    <location>
        <begin position="323"/>
        <end position="375"/>
    </location>
</feature>
<comment type="caution">
    <text evidence="8">The sequence shown here is derived from an EMBL/GenBank/DDBJ whole genome shotgun (WGS) entry which is preliminary data.</text>
</comment>
<dbReference type="PANTHER" id="PTHR47672">
    <property type="entry name" value="E3 UBIQUITIN-PROTEIN LIGASE SNT2"/>
    <property type="match status" value="1"/>
</dbReference>
<dbReference type="InterPro" id="IPR013083">
    <property type="entry name" value="Znf_RING/FYVE/PHD"/>
</dbReference>
<dbReference type="GO" id="GO:0004842">
    <property type="term" value="F:ubiquitin-protein transferase activity"/>
    <property type="evidence" value="ECO:0007669"/>
    <property type="project" value="TreeGrafter"/>
</dbReference>
<keyword evidence="3" id="KW-0862">Zinc</keyword>
<dbReference type="PANTHER" id="PTHR47672:SF1">
    <property type="entry name" value="E3 UBIQUITIN-PROTEIN LIGASE SNT2"/>
    <property type="match status" value="1"/>
</dbReference>
<reference evidence="8 9" key="1">
    <citation type="submission" date="2016-05" db="EMBL/GenBank/DDBJ databases">
        <title>Comparative genomics of biotechnologically important yeasts.</title>
        <authorList>
            <consortium name="DOE Joint Genome Institute"/>
            <person name="Riley R."/>
            <person name="Haridas S."/>
            <person name="Wolfe K.H."/>
            <person name="Lopes M.R."/>
            <person name="Hittinger C.T."/>
            <person name="Goker M."/>
            <person name="Salamov A."/>
            <person name="Wisecaver J."/>
            <person name="Long T.M."/>
            <person name="Aerts A.L."/>
            <person name="Barry K."/>
            <person name="Choi C."/>
            <person name="Clum A."/>
            <person name="Coughlan A.Y."/>
            <person name="Deshpande S."/>
            <person name="Douglass A.P."/>
            <person name="Hanson S.J."/>
            <person name="Klenk H.-P."/>
            <person name="LaButti K."/>
            <person name="Lapidus A."/>
            <person name="Lindquist E."/>
            <person name="Lipzen A."/>
            <person name="Meier-kolthoff J.P."/>
            <person name="Ohm R.A."/>
            <person name="Otillar R.P."/>
            <person name="Pangilinan J."/>
            <person name="Peng Y."/>
            <person name="Rokas A."/>
            <person name="Rosa C.A."/>
            <person name="Scheuner C."/>
            <person name="Sibirny A.A."/>
            <person name="Slot J.C."/>
            <person name="Stielow J.B."/>
            <person name="Sun H."/>
            <person name="Kurtzman C.P."/>
            <person name="Blackwell M."/>
            <person name="Grigoriev I.V."/>
            <person name="Jeffries T.W."/>
        </authorList>
    </citation>
    <scope>NUCLEOTIDE SEQUENCE [LARGE SCALE GENOMIC DNA]</scope>
    <source>
        <strain evidence="8 9">NRRL YB-4993</strain>
    </source>
</reference>
<organism evidence="8 9">
    <name type="scientific">Metschnikowia bicuspidata var. bicuspidata NRRL YB-4993</name>
    <dbReference type="NCBI Taxonomy" id="869754"/>
    <lineage>
        <taxon>Eukaryota</taxon>
        <taxon>Fungi</taxon>
        <taxon>Dikarya</taxon>
        <taxon>Ascomycota</taxon>
        <taxon>Saccharomycotina</taxon>
        <taxon>Pichiomycetes</taxon>
        <taxon>Metschnikowiaceae</taxon>
        <taxon>Metschnikowia</taxon>
    </lineage>
</organism>
<evidence type="ECO:0000256" key="3">
    <source>
        <dbReference type="ARBA" id="ARBA00022833"/>
    </source>
</evidence>
<gene>
    <name evidence="8" type="ORF">METBIDRAFT_16615</name>
</gene>
<dbReference type="InterPro" id="IPR001965">
    <property type="entry name" value="Znf_PHD"/>
</dbReference>
<evidence type="ECO:0000313" key="9">
    <source>
        <dbReference type="Proteomes" id="UP000092555"/>
    </source>
</evidence>
<keyword evidence="1" id="KW-0479">Metal-binding</keyword>
<accession>A0A1A0HCS1</accession>
<dbReference type="PROSITE" id="PS50016">
    <property type="entry name" value="ZF_PHD_2"/>
    <property type="match status" value="2"/>
</dbReference>
<dbReference type="Gene3D" id="1.10.10.60">
    <property type="entry name" value="Homeodomain-like"/>
    <property type="match status" value="1"/>
</dbReference>
<feature type="compositionally biased region" description="Basic residues" evidence="5">
    <location>
        <begin position="513"/>
        <end position="525"/>
    </location>
</feature>
<feature type="compositionally biased region" description="Polar residues" evidence="5">
    <location>
        <begin position="900"/>
        <end position="919"/>
    </location>
</feature>
<dbReference type="GO" id="GO:0036205">
    <property type="term" value="P:histone catabolic process"/>
    <property type="evidence" value="ECO:0007669"/>
    <property type="project" value="TreeGrafter"/>
</dbReference>
<feature type="compositionally biased region" description="Basic and acidic residues" evidence="5">
    <location>
        <begin position="995"/>
        <end position="1017"/>
    </location>
</feature>
<dbReference type="SUPFAM" id="SSF57903">
    <property type="entry name" value="FYVE/PHD zinc finger"/>
    <property type="match status" value="2"/>
</dbReference>
<dbReference type="InterPro" id="IPR029617">
    <property type="entry name" value="Snt2"/>
</dbReference>
<evidence type="ECO:0000259" key="7">
    <source>
        <dbReference type="PROSITE" id="PS51038"/>
    </source>
</evidence>
<sequence length="1393" mass="155137">MSHARPKRKAAANKNYTDPSGEALFETPAASAGSAPSNPPAGPAAPKTARKRPAPGSRPPSGLATPPGRKNAAPGAPPRHVPYNWQPPVAAADEFSHKLDLAGATVNTSLQTLSCPAHAAPAAHPVGGRRKQPRACLQIHKGDYIYMVSEPPGEPYYIGRVKGFKRKDELAPQTEVESAALYVFQIQWFYRPRDILKHTLDSRLLFASMHSDACPLSSFRGLLTVLHKLDVEALFVPPAGGAWGGAVEFYLSLPNCFYFDKLYDRYILKFYDVVRTAALLPHLGNAANCSRNYILALNKRFEFVCMESTRTKGFLNTFSCTRSTHCDVCAEWCGLADAVACASCARHFHMLCLDPPLLKKPSRGFSWSCARCSKKHELEHQSKKILMLAHDNRSSNADELSSAPDPRLAHDDPEPSSPTKPHVTLPKYELMATDYLLKDSLVSVLERRLKEEWNIRYLGLHARLEEAVDPYDRSYYPRASTSLGQRYQVSNIPECTAHPIVYYDPDKSPAEKNKKKPSSSRRPAKKKPEAASVKALPIPKEFQGVSPKDFPLWLQPRPKGYIERGVDDGAGETCTLMWKASQTDFADNFKSLDAFVATQDPVAARLGIHPNSPNFADAVAHAYMCCNGNTQKASEIVSRLTRASLKEPTLNKEEVKRFEAGVKKHGSELYPVSKEVRTQPTSMVVRFYYIWKKTKRGHLIWGNFPGRKKKPTKEPEMRVAPIVDDYADSDDDSAYENEKIIVKKKPFQCKHCKSYTSQKWFKITGFDGTTVHTDASEVDDIDPSCVTALCFRCAKIWRRYAVYWEDPLEVEKKIAKGVGGYRKKVESELVADAEKILLHARNEGLALSYEVTRKQHECSVMHTTSQSKSINGLLKPPAQITLTPKAVAEEIKPATKPKQKPSNGTKSTPRQRKTTSTETAPDVHNLESTEAAGKISPEEGPNKSAIKKRKVEPKLSSETAKPERPKKRQAPVKTEPSTKAKKNKVSPSISLAHETSVKNEPEETVKAEKLSDSKTDPKAAPVRRQRKNTDTTSLVSPLFNPNYQLKLEDSLSASRNDKKSLPPLDKDTLTQVLDNFKYRQLLDMKLIIQGWQAPQQAKIDVPFAPNDRNCSICLEHDNLDSSSQEMLICSNCGVNVHGSCAGIIVSGKVKPVRQWLCDPCVNDMGPQFSTNYSCSICLAKSTNAELAILGEPLERPDYLLPIIETGRWCHMICALYCHDQIAFRHVLAPTFVAKEILGSTSTKSIGCLIESVSKVFVENFDKRCGICNCFNGGLIKCDMCETEDNAFHVTCAQDTPNFKLGFKLVPQKINRSSTNTFVRDQVGKLQPILICPKHEQKGNILEIRDQGKRSPSGESKPLIQLFIEDLMRQGHRLSGTQLRAHNYISMITTVMEK</sequence>
<feature type="domain" description="PHD-type" evidence="6">
    <location>
        <begin position="1107"/>
        <end position="1163"/>
    </location>
</feature>
<dbReference type="CDD" id="cd15497">
    <property type="entry name" value="PHD1_Snt2p_like"/>
    <property type="match status" value="1"/>
</dbReference>
<keyword evidence="2 4" id="KW-0863">Zinc-finger</keyword>
<feature type="domain" description="BAH" evidence="7">
    <location>
        <begin position="137"/>
        <end position="274"/>
    </location>
</feature>
<feature type="region of interest" description="Disordered" evidence="5">
    <location>
        <begin position="1"/>
        <end position="85"/>
    </location>
</feature>
<evidence type="ECO:0000256" key="4">
    <source>
        <dbReference type="PROSITE-ProRule" id="PRU00146"/>
    </source>
</evidence>
<dbReference type="GO" id="GO:0048189">
    <property type="term" value="C:Lid2 complex"/>
    <property type="evidence" value="ECO:0007669"/>
    <property type="project" value="TreeGrafter"/>
</dbReference>
<feature type="compositionally biased region" description="Basic and acidic residues" evidence="5">
    <location>
        <begin position="952"/>
        <end position="963"/>
    </location>
</feature>
<keyword evidence="9" id="KW-1185">Reference proteome</keyword>
<dbReference type="InterPro" id="IPR019787">
    <property type="entry name" value="Znf_PHD-finger"/>
</dbReference>
<dbReference type="OrthoDB" id="336088at2759"/>